<protein>
    <submittedName>
        <fullName evidence="5">Acyl--CoA ligase</fullName>
    </submittedName>
</protein>
<evidence type="ECO:0000313" key="6">
    <source>
        <dbReference type="Proteomes" id="UP000586305"/>
    </source>
</evidence>
<dbReference type="PANTHER" id="PTHR43201">
    <property type="entry name" value="ACYL-COA SYNTHETASE"/>
    <property type="match status" value="1"/>
</dbReference>
<evidence type="ECO:0000259" key="4">
    <source>
        <dbReference type="Pfam" id="PF13193"/>
    </source>
</evidence>
<comment type="similarity">
    <text evidence="1">Belongs to the ATP-dependent AMP-binding enzyme family.</text>
</comment>
<dbReference type="InterPro" id="IPR025110">
    <property type="entry name" value="AMP-bd_C"/>
</dbReference>
<dbReference type="InterPro" id="IPR045851">
    <property type="entry name" value="AMP-bd_C_sf"/>
</dbReference>
<dbReference type="Proteomes" id="UP000586305">
    <property type="component" value="Unassembled WGS sequence"/>
</dbReference>
<evidence type="ECO:0000259" key="3">
    <source>
        <dbReference type="Pfam" id="PF00501"/>
    </source>
</evidence>
<dbReference type="CDD" id="cd04433">
    <property type="entry name" value="AFD_class_I"/>
    <property type="match status" value="1"/>
</dbReference>
<dbReference type="SUPFAM" id="SSF56801">
    <property type="entry name" value="Acetyl-CoA synthetase-like"/>
    <property type="match status" value="1"/>
</dbReference>
<dbReference type="Gene3D" id="3.40.50.12780">
    <property type="entry name" value="N-terminal domain of ligase-like"/>
    <property type="match status" value="1"/>
</dbReference>
<accession>A0A849VGE7</accession>
<sequence>MNNIFQLVYQQSIEQPFKAAIIYEEQHITYHELIDKVLILSAYFKSKGLTAGQRIALFAPNGPEYAIVLLSAAKLGLAVVPLPITLKGHALENAMKSIPVAATVAWSSVSQQLLGTGLAQPENLITLNRCVSKETLWGDVFESGLKDDDKTVDTTELPFILTMTSGSTGTPKPIILTQECKIKRAFDATINYYDLTQDEVVLVSTPLYHSLAQRGLLMPLMLGATSVILPKFNVAKWFNVIEKYRVSFLFAVSSQLDMLVDNIELAKDMSSLNCIVSSSAVLALDTKEKLVKQFDCQLHECYGASEVGVVTDFCLNSHSDKQGSVGKALPFVKLKIINEQHQLVGAGEVGQIMCQSKTEFAGYLKMPEKTKLAYDEQGYFATGDLGYLDEDGFLYYVGRNNDVISSGGINVYPQDIESTIKMHPDVADCVAFAYPDKQFGEVIKVVYTTQSDSLDVNELKKLCLHELTDYQQPRYFERVDSLAKSSLGKILRQSVKSLFGGKG</sequence>
<dbReference type="Pfam" id="PF13193">
    <property type="entry name" value="AMP-binding_C"/>
    <property type="match status" value="1"/>
</dbReference>
<gene>
    <name evidence="5" type="ORF">HG263_09610</name>
</gene>
<dbReference type="PANTHER" id="PTHR43201:SF5">
    <property type="entry name" value="MEDIUM-CHAIN ACYL-COA LIGASE ACSF2, MITOCHONDRIAL"/>
    <property type="match status" value="1"/>
</dbReference>
<feature type="domain" description="AMP-binding enzyme C-terminal" evidence="4">
    <location>
        <begin position="416"/>
        <end position="489"/>
    </location>
</feature>
<name>A0A849VGE7_9GAMM</name>
<feature type="domain" description="AMP-dependent synthetase/ligase" evidence="3">
    <location>
        <begin position="14"/>
        <end position="364"/>
    </location>
</feature>
<evidence type="ECO:0000256" key="2">
    <source>
        <dbReference type="ARBA" id="ARBA00022598"/>
    </source>
</evidence>
<dbReference type="Gene3D" id="3.30.300.30">
    <property type="match status" value="1"/>
</dbReference>
<dbReference type="GO" id="GO:0006631">
    <property type="term" value="P:fatty acid metabolic process"/>
    <property type="evidence" value="ECO:0007669"/>
    <property type="project" value="TreeGrafter"/>
</dbReference>
<evidence type="ECO:0000313" key="5">
    <source>
        <dbReference type="EMBL" id="NOU50787.1"/>
    </source>
</evidence>
<dbReference type="GO" id="GO:0031956">
    <property type="term" value="F:medium-chain fatty acid-CoA ligase activity"/>
    <property type="evidence" value="ECO:0007669"/>
    <property type="project" value="TreeGrafter"/>
</dbReference>
<dbReference type="AlphaFoldDB" id="A0A849VGE7"/>
<keyword evidence="6" id="KW-1185">Reference proteome</keyword>
<keyword evidence="2 5" id="KW-0436">Ligase</keyword>
<dbReference type="RefSeq" id="WP_171625864.1">
    <property type="nucleotide sequence ID" value="NZ_JABBPG010000003.1"/>
</dbReference>
<dbReference type="PROSITE" id="PS00455">
    <property type="entry name" value="AMP_BINDING"/>
    <property type="match status" value="1"/>
</dbReference>
<comment type="caution">
    <text evidence="5">The sequence shown here is derived from an EMBL/GenBank/DDBJ whole genome shotgun (WGS) entry which is preliminary data.</text>
</comment>
<proteinExistence type="inferred from homology"/>
<organism evidence="5 6">
    <name type="scientific">Pseudoalteromonas caenipelagi</name>
    <dbReference type="NCBI Taxonomy" id="2726988"/>
    <lineage>
        <taxon>Bacteria</taxon>
        <taxon>Pseudomonadati</taxon>
        <taxon>Pseudomonadota</taxon>
        <taxon>Gammaproteobacteria</taxon>
        <taxon>Alteromonadales</taxon>
        <taxon>Pseudoalteromonadaceae</taxon>
        <taxon>Pseudoalteromonas</taxon>
    </lineage>
</organism>
<reference evidence="5 6" key="1">
    <citation type="submission" date="2020-04" db="EMBL/GenBank/DDBJ databases">
        <title>Pseudoalteromonas caenipelagi sp. nov., isolated from a tidal flat.</title>
        <authorList>
            <person name="Park S."/>
            <person name="Yoon J.-H."/>
        </authorList>
    </citation>
    <scope>NUCLEOTIDE SEQUENCE [LARGE SCALE GENOMIC DNA]</scope>
    <source>
        <strain evidence="5 6">JBTF-M23</strain>
    </source>
</reference>
<evidence type="ECO:0000256" key="1">
    <source>
        <dbReference type="ARBA" id="ARBA00006432"/>
    </source>
</evidence>
<dbReference type="EMBL" id="JABBPG010000003">
    <property type="protein sequence ID" value="NOU50787.1"/>
    <property type="molecule type" value="Genomic_DNA"/>
</dbReference>
<dbReference type="InterPro" id="IPR042099">
    <property type="entry name" value="ANL_N_sf"/>
</dbReference>
<dbReference type="InterPro" id="IPR020845">
    <property type="entry name" value="AMP-binding_CS"/>
</dbReference>
<dbReference type="InterPro" id="IPR000873">
    <property type="entry name" value="AMP-dep_synth/lig_dom"/>
</dbReference>
<dbReference type="Pfam" id="PF00501">
    <property type="entry name" value="AMP-binding"/>
    <property type="match status" value="1"/>
</dbReference>